<feature type="region of interest" description="Disordered" evidence="1">
    <location>
        <begin position="1"/>
        <end position="238"/>
    </location>
</feature>
<feature type="compositionally biased region" description="Acidic residues" evidence="1">
    <location>
        <begin position="193"/>
        <end position="202"/>
    </location>
</feature>
<proteinExistence type="predicted"/>
<organism evidence="2 3">
    <name type="scientific">Stylosanthes scabra</name>
    <dbReference type="NCBI Taxonomy" id="79078"/>
    <lineage>
        <taxon>Eukaryota</taxon>
        <taxon>Viridiplantae</taxon>
        <taxon>Streptophyta</taxon>
        <taxon>Embryophyta</taxon>
        <taxon>Tracheophyta</taxon>
        <taxon>Spermatophyta</taxon>
        <taxon>Magnoliopsida</taxon>
        <taxon>eudicotyledons</taxon>
        <taxon>Gunneridae</taxon>
        <taxon>Pentapetalae</taxon>
        <taxon>rosids</taxon>
        <taxon>fabids</taxon>
        <taxon>Fabales</taxon>
        <taxon>Fabaceae</taxon>
        <taxon>Papilionoideae</taxon>
        <taxon>50 kb inversion clade</taxon>
        <taxon>dalbergioids sensu lato</taxon>
        <taxon>Dalbergieae</taxon>
        <taxon>Pterocarpus clade</taxon>
        <taxon>Stylosanthes</taxon>
    </lineage>
</organism>
<gene>
    <name evidence="2" type="ORF">PIB30_100809</name>
</gene>
<evidence type="ECO:0000256" key="1">
    <source>
        <dbReference type="SAM" id="MobiDB-lite"/>
    </source>
</evidence>
<evidence type="ECO:0000313" key="2">
    <source>
        <dbReference type="EMBL" id="MED6177734.1"/>
    </source>
</evidence>
<protein>
    <recommendedName>
        <fullName evidence="4">Transcription factor Iwr1 domain-containing protein</fullName>
    </recommendedName>
</protein>
<evidence type="ECO:0000313" key="3">
    <source>
        <dbReference type="Proteomes" id="UP001341840"/>
    </source>
</evidence>
<sequence>MAHSGLSPLAKGKAKAYGPLTRASPRLTPLRSQPVANPHPEALVTPSYYVLADRDGPSNTAPTPSLPPKKRLIQKAPGEGTSKATAKPIRIRSQWIAAKGGTSTNTPKERVVITLSSDSEPELRLEDTIQEVVEMDEDQEEDSEEDPEEAPQNAEVEEEEEDPKEDTEEEEEEAEEVLYGEDDYADYWVLVDSESDSENDIGDDPHLWNYDGDLSDWQNAEPSDNSSGSCTGPPPADI</sequence>
<dbReference type="EMBL" id="JASCZI010153898">
    <property type="protein sequence ID" value="MED6177734.1"/>
    <property type="molecule type" value="Genomic_DNA"/>
</dbReference>
<name>A0ABU6VXG0_9FABA</name>
<reference evidence="2 3" key="1">
    <citation type="journal article" date="2023" name="Plants (Basel)">
        <title>Bridging the Gap: Combining Genomics and Transcriptomics Approaches to Understand Stylosanthes scabra, an Orphan Legume from the Brazilian Caatinga.</title>
        <authorList>
            <person name="Ferreira-Neto J.R.C."/>
            <person name="da Silva M.D."/>
            <person name="Binneck E."/>
            <person name="de Melo N.F."/>
            <person name="da Silva R.H."/>
            <person name="de Melo A.L.T.M."/>
            <person name="Pandolfi V."/>
            <person name="Bustamante F.O."/>
            <person name="Brasileiro-Vidal A.C."/>
            <person name="Benko-Iseppon A.M."/>
        </authorList>
    </citation>
    <scope>NUCLEOTIDE SEQUENCE [LARGE SCALE GENOMIC DNA]</scope>
    <source>
        <tissue evidence="2">Leaves</tissue>
    </source>
</reference>
<feature type="compositionally biased region" description="Acidic residues" evidence="1">
    <location>
        <begin position="133"/>
        <end position="185"/>
    </location>
</feature>
<keyword evidence="3" id="KW-1185">Reference proteome</keyword>
<comment type="caution">
    <text evidence="2">The sequence shown here is derived from an EMBL/GenBank/DDBJ whole genome shotgun (WGS) entry which is preliminary data.</text>
</comment>
<evidence type="ECO:0008006" key="4">
    <source>
        <dbReference type="Google" id="ProtNLM"/>
    </source>
</evidence>
<accession>A0ABU6VXG0</accession>
<feature type="compositionally biased region" description="Polar residues" evidence="1">
    <location>
        <begin position="216"/>
        <end position="230"/>
    </location>
</feature>
<dbReference type="Proteomes" id="UP001341840">
    <property type="component" value="Unassembled WGS sequence"/>
</dbReference>